<evidence type="ECO:0000256" key="1">
    <source>
        <dbReference type="ARBA" id="ARBA00004401"/>
    </source>
</evidence>
<dbReference type="InterPro" id="IPR009003">
    <property type="entry name" value="Peptidase_S1_PA"/>
</dbReference>
<keyword evidence="3 16" id="KW-0645">Protease</keyword>
<dbReference type="PANTHER" id="PTHR24252">
    <property type="entry name" value="ACROSIN-RELATED"/>
    <property type="match status" value="1"/>
</dbReference>
<dbReference type="PROSITE" id="PS00134">
    <property type="entry name" value="TRYPSIN_HIS"/>
    <property type="match status" value="1"/>
</dbReference>
<evidence type="ECO:0000256" key="10">
    <source>
        <dbReference type="ARBA" id="ARBA00023157"/>
    </source>
</evidence>
<gene>
    <name evidence="20" type="ORF">llap_12108</name>
</gene>
<evidence type="ECO:0000256" key="9">
    <source>
        <dbReference type="ARBA" id="ARBA00023136"/>
    </source>
</evidence>
<evidence type="ECO:0000256" key="11">
    <source>
        <dbReference type="ARBA" id="ARBA00023180"/>
    </source>
</evidence>
<dbReference type="GO" id="GO:0004252">
    <property type="term" value="F:serine-type endopeptidase activity"/>
    <property type="evidence" value="ECO:0007669"/>
    <property type="project" value="InterPro"/>
</dbReference>
<proteinExistence type="predicted"/>
<evidence type="ECO:0000256" key="12">
    <source>
        <dbReference type="ARBA" id="ARBA00056576"/>
    </source>
</evidence>
<evidence type="ECO:0000256" key="7">
    <source>
        <dbReference type="ARBA" id="ARBA00022968"/>
    </source>
</evidence>
<organism evidence="20 21">
    <name type="scientific">Limosa lapponica baueri</name>
    <dbReference type="NCBI Taxonomy" id="1758121"/>
    <lineage>
        <taxon>Eukaryota</taxon>
        <taxon>Metazoa</taxon>
        <taxon>Chordata</taxon>
        <taxon>Craniata</taxon>
        <taxon>Vertebrata</taxon>
        <taxon>Euteleostomi</taxon>
        <taxon>Archelosauria</taxon>
        <taxon>Archosauria</taxon>
        <taxon>Dinosauria</taxon>
        <taxon>Saurischia</taxon>
        <taxon>Theropoda</taxon>
        <taxon>Coelurosauria</taxon>
        <taxon>Aves</taxon>
        <taxon>Neognathae</taxon>
        <taxon>Neoaves</taxon>
        <taxon>Charadriiformes</taxon>
        <taxon>Scolopacidae</taxon>
        <taxon>Limosa</taxon>
    </lineage>
</organism>
<keyword evidence="7" id="KW-0735">Signal-anchor</keyword>
<keyword evidence="2" id="KW-1003">Cell membrane</keyword>
<dbReference type="SMART" id="SM00020">
    <property type="entry name" value="Tryp_SPc"/>
    <property type="match status" value="1"/>
</dbReference>
<evidence type="ECO:0000313" key="20">
    <source>
        <dbReference type="EMBL" id="PKU37581.1"/>
    </source>
</evidence>
<protein>
    <recommendedName>
        <fullName evidence="13">Transmembrane protease serine 5</fullName>
    </recommendedName>
    <alternativeName>
        <fullName evidence="14">Spinesin</fullName>
    </alternativeName>
</protein>
<evidence type="ECO:0000256" key="2">
    <source>
        <dbReference type="ARBA" id="ARBA00022475"/>
    </source>
</evidence>
<keyword evidence="5 16" id="KW-0378">Hydrolase</keyword>
<evidence type="ECO:0000256" key="4">
    <source>
        <dbReference type="ARBA" id="ARBA00022692"/>
    </source>
</evidence>
<dbReference type="PROSITE" id="PS50287">
    <property type="entry name" value="SRCR_2"/>
    <property type="match status" value="1"/>
</dbReference>
<feature type="domain" description="Peptidase S1" evidence="18">
    <location>
        <begin position="267"/>
        <end position="502"/>
    </location>
</feature>
<dbReference type="InterPro" id="IPR018114">
    <property type="entry name" value="TRYPSIN_HIS"/>
</dbReference>
<sequence>METTEYQDVDRKSGDVSLDPNEEDQPVLHLSQGMETTEYQDVDRKSGDVSLDPNEEDQPVLHDIESVCVMKCGHSNVQVMPQGQMIENPGLSPLLTVSPLKKRKNMSIKQHCILQVTCEDGSRKLEGGLSNSPRAWDAAGGDDLNWSCGGRGLVLGSGESPEINVANSLLEAQVEGHPGWLLACHERWSLSLGTLLCQQLGYLRMTHQKGVNLRDVKVNDTQEFVQVRPHLEGSLEDMWQVRSSCESGRIVALKCSECGLLPRAVRVVGGMEVSPGRWPWQVSLYHGSQHHCGGSVLAREWIVTAAHCVHSYRQLQASAWLVFAGVTTHGSMKQEAGVSVKKIIYHPLYNDSSLDYDIALMKLQVPLNFSDAIRAVCLPPSHQDLFQGTQCWVSGWGYTRPDQAQVAETLNEAPVPLIGTKRCNSSCVYGGELTARMLCAGYLPGKIDACQGDSGGPLVCQDGFTWRLVGIVSWGQGCAEPNHPGVYTNVAQLLPWIYDVTEVSWGTHRKNIFTERLVKHRKRPPREAVESPSLEVFKRPVDLVLRDMV</sequence>
<name>A0A2I0TUW3_LIMLA</name>
<comment type="caution">
    <text evidence="15">Lacks conserved residue(s) required for the propagation of feature annotation.</text>
</comment>
<dbReference type="Gene3D" id="3.10.250.10">
    <property type="entry name" value="SRCR-like domain"/>
    <property type="match status" value="1"/>
</dbReference>
<dbReference type="FunFam" id="2.40.10.10:FF:000092">
    <property type="entry name" value="Transmembrane protease serine 5"/>
    <property type="match status" value="1"/>
</dbReference>
<keyword evidence="8" id="KW-1133">Transmembrane helix</keyword>
<evidence type="ECO:0000256" key="13">
    <source>
        <dbReference type="ARBA" id="ARBA00071705"/>
    </source>
</evidence>
<dbReference type="GO" id="GO:0005886">
    <property type="term" value="C:plasma membrane"/>
    <property type="evidence" value="ECO:0007669"/>
    <property type="project" value="UniProtKB-SubCell"/>
</dbReference>
<dbReference type="Pfam" id="PF00089">
    <property type="entry name" value="Trypsin"/>
    <property type="match status" value="1"/>
</dbReference>
<evidence type="ECO:0000256" key="16">
    <source>
        <dbReference type="RuleBase" id="RU363034"/>
    </source>
</evidence>
<dbReference type="CDD" id="cd00190">
    <property type="entry name" value="Tryp_SPc"/>
    <property type="match status" value="1"/>
</dbReference>
<reference evidence="21" key="1">
    <citation type="submission" date="2017-11" db="EMBL/GenBank/DDBJ databases">
        <authorList>
            <person name="Lima N.C."/>
            <person name="Parody-Merino A.M."/>
            <person name="Battley P.F."/>
            <person name="Fidler A.E."/>
            <person name="Prosdocimi F."/>
        </authorList>
    </citation>
    <scope>NUCLEOTIDE SEQUENCE [LARGE SCALE GENOMIC DNA]</scope>
</reference>
<evidence type="ECO:0000256" key="6">
    <source>
        <dbReference type="ARBA" id="ARBA00022825"/>
    </source>
</evidence>
<dbReference type="Pfam" id="PF15494">
    <property type="entry name" value="SRCR_2"/>
    <property type="match status" value="1"/>
</dbReference>
<dbReference type="SUPFAM" id="SSF50494">
    <property type="entry name" value="Trypsin-like serine proteases"/>
    <property type="match status" value="1"/>
</dbReference>
<evidence type="ECO:0000256" key="3">
    <source>
        <dbReference type="ARBA" id="ARBA00022670"/>
    </source>
</evidence>
<dbReference type="InterPro" id="IPR001190">
    <property type="entry name" value="SRCR"/>
</dbReference>
<dbReference type="PROSITE" id="PS00135">
    <property type="entry name" value="TRYPSIN_SER"/>
    <property type="match status" value="1"/>
</dbReference>
<dbReference type="SUPFAM" id="SSF56487">
    <property type="entry name" value="SRCR-like"/>
    <property type="match status" value="1"/>
</dbReference>
<dbReference type="InterPro" id="IPR001314">
    <property type="entry name" value="Peptidase_S1A"/>
</dbReference>
<keyword evidence="9" id="KW-0472">Membrane</keyword>
<dbReference type="PRINTS" id="PR00722">
    <property type="entry name" value="CHYMOTRYPSIN"/>
</dbReference>
<evidence type="ECO:0000259" key="19">
    <source>
        <dbReference type="PROSITE" id="PS50287"/>
    </source>
</evidence>
<keyword evidence="4 20" id="KW-0812">Transmembrane</keyword>
<evidence type="ECO:0000256" key="5">
    <source>
        <dbReference type="ARBA" id="ARBA00022801"/>
    </source>
</evidence>
<dbReference type="Proteomes" id="UP000233556">
    <property type="component" value="Unassembled WGS sequence"/>
</dbReference>
<feature type="region of interest" description="Disordered" evidence="17">
    <location>
        <begin position="1"/>
        <end position="41"/>
    </location>
</feature>
<dbReference type="PROSITE" id="PS50240">
    <property type="entry name" value="TRYPSIN_DOM"/>
    <property type="match status" value="1"/>
</dbReference>
<evidence type="ECO:0000256" key="8">
    <source>
        <dbReference type="ARBA" id="ARBA00022989"/>
    </source>
</evidence>
<dbReference type="InterPro" id="IPR043504">
    <property type="entry name" value="Peptidase_S1_PA_chymotrypsin"/>
</dbReference>
<dbReference type="EMBL" id="KZ507074">
    <property type="protein sequence ID" value="PKU37581.1"/>
    <property type="molecule type" value="Genomic_DNA"/>
</dbReference>
<dbReference type="PANTHER" id="PTHR24252:SF17">
    <property type="entry name" value="SUPPRESSOR OF TUMORIGENICITY 14 PROTEIN HOMOLOG-RELATED"/>
    <property type="match status" value="1"/>
</dbReference>
<dbReference type="InterPro" id="IPR036772">
    <property type="entry name" value="SRCR-like_dom_sf"/>
</dbReference>
<keyword evidence="6 16" id="KW-0720">Serine protease</keyword>
<keyword evidence="11" id="KW-0325">Glycoprotein</keyword>
<comment type="function">
    <text evidence="12">May play a role in hearing.</text>
</comment>
<dbReference type="GO" id="GO:0006508">
    <property type="term" value="P:proteolysis"/>
    <property type="evidence" value="ECO:0007669"/>
    <property type="project" value="UniProtKB-KW"/>
</dbReference>
<dbReference type="AlphaFoldDB" id="A0A2I0TUW3"/>
<feature type="domain" description="SRCR" evidence="19">
    <location>
        <begin position="153"/>
        <end position="256"/>
    </location>
</feature>
<evidence type="ECO:0000256" key="17">
    <source>
        <dbReference type="SAM" id="MobiDB-lite"/>
    </source>
</evidence>
<keyword evidence="10" id="KW-1015">Disulfide bond</keyword>
<reference evidence="21" key="2">
    <citation type="submission" date="2017-12" db="EMBL/GenBank/DDBJ databases">
        <title>Genome sequence of the Bar-tailed Godwit (Limosa lapponica baueri).</title>
        <authorList>
            <person name="Lima N.C.B."/>
            <person name="Parody-Merino A.M."/>
            <person name="Battley P.F."/>
            <person name="Fidler A.E."/>
            <person name="Prosdocimi F."/>
        </authorList>
    </citation>
    <scope>NUCLEOTIDE SEQUENCE [LARGE SCALE GENOMIC DNA]</scope>
</reference>
<accession>A0A2I0TUW3</accession>
<evidence type="ECO:0000256" key="14">
    <source>
        <dbReference type="ARBA" id="ARBA00075021"/>
    </source>
</evidence>
<dbReference type="InterPro" id="IPR033116">
    <property type="entry name" value="TRYPSIN_SER"/>
</dbReference>
<keyword evidence="21" id="KW-1185">Reference proteome</keyword>
<evidence type="ECO:0000259" key="18">
    <source>
        <dbReference type="PROSITE" id="PS50240"/>
    </source>
</evidence>
<comment type="subcellular location">
    <subcellularLocation>
        <location evidence="1">Cell membrane</location>
        <topology evidence="1">Single-pass type II membrane protein</topology>
    </subcellularLocation>
</comment>
<evidence type="ECO:0000313" key="21">
    <source>
        <dbReference type="Proteomes" id="UP000233556"/>
    </source>
</evidence>
<dbReference type="OrthoDB" id="5979691at2759"/>
<dbReference type="Gene3D" id="2.40.10.10">
    <property type="entry name" value="Trypsin-like serine proteases"/>
    <property type="match status" value="1"/>
</dbReference>
<dbReference type="InterPro" id="IPR001254">
    <property type="entry name" value="Trypsin_dom"/>
</dbReference>
<evidence type="ECO:0000256" key="15">
    <source>
        <dbReference type="PROSITE-ProRule" id="PRU00196"/>
    </source>
</evidence>